<dbReference type="EMBL" id="PSZC01000013">
    <property type="protein sequence ID" value="PPJ36679.1"/>
    <property type="molecule type" value="Genomic_DNA"/>
</dbReference>
<reference evidence="1 2" key="1">
    <citation type="submission" date="2018-02" db="EMBL/GenBank/DDBJ databases">
        <title>8 Nocardia nova and 1 Nocardia cyriacigeorgica strain used for evolution to TMP-SMX.</title>
        <authorList>
            <person name="Mehta H."/>
            <person name="Weng J."/>
            <person name="Shamoo Y."/>
        </authorList>
    </citation>
    <scope>NUCLEOTIDE SEQUENCE [LARGE SCALE GENOMIC DNA]</scope>
    <source>
        <strain evidence="1 2">MDA3139</strain>
    </source>
</reference>
<protein>
    <recommendedName>
        <fullName evidence="3">LGFP repeat protein</fullName>
    </recommendedName>
</protein>
<name>A0A2S6AN93_9NOCA</name>
<sequence>MRSDCEEIPGGFSKAEADKAETMEAQIASDPAARTALATPGCQVYWPAPYEVCGAIRDKYNELGGPNSFLLWPTSNELTNPDGVGKRSVFQNGPIYWSSWGGAHPVVNHFFAAWQRNGWEAGVLGYPTTDEIPGPAGGRRQEFDHGAIYWHFNEAYYVTGAIRDRWTQLGAEGGAFGYPISDETNTPPELAAYGTRMNKFEGGIIFWGSVQGVSEGQWFVVPTAGPAPGEVTITPGPPVAVQCPSATVHPGTPFNCEEAWRDAYNKVVVARTGRSDSAATPGHGAFGYMHALVDHHMDLDAMGKIVNVSRKVPIAGRMEYSAQFKVNGQPYVRAFVRTQESPQTEDGHLDEEDMGVITAYCKTESEAGEGFCPDWVNDTLGK</sequence>
<dbReference type="InterPro" id="IPR013207">
    <property type="entry name" value="LGFP"/>
</dbReference>
<organism evidence="1 2">
    <name type="scientific">Nocardia nova</name>
    <dbReference type="NCBI Taxonomy" id="37330"/>
    <lineage>
        <taxon>Bacteria</taxon>
        <taxon>Bacillati</taxon>
        <taxon>Actinomycetota</taxon>
        <taxon>Actinomycetes</taxon>
        <taxon>Mycobacteriales</taxon>
        <taxon>Nocardiaceae</taxon>
        <taxon>Nocardia</taxon>
    </lineage>
</organism>
<gene>
    <name evidence="1" type="ORF">C5E45_19215</name>
</gene>
<proteinExistence type="predicted"/>
<dbReference type="Pfam" id="PF08310">
    <property type="entry name" value="LGFP"/>
    <property type="match status" value="2"/>
</dbReference>
<accession>A0A2S6AN93</accession>
<dbReference type="AlphaFoldDB" id="A0A2S6AN93"/>
<comment type="caution">
    <text evidence="1">The sequence shown here is derived from an EMBL/GenBank/DDBJ whole genome shotgun (WGS) entry which is preliminary data.</text>
</comment>
<dbReference type="Proteomes" id="UP000239874">
    <property type="component" value="Unassembled WGS sequence"/>
</dbReference>
<evidence type="ECO:0000313" key="1">
    <source>
        <dbReference type="EMBL" id="PPJ36679.1"/>
    </source>
</evidence>
<evidence type="ECO:0000313" key="2">
    <source>
        <dbReference type="Proteomes" id="UP000239874"/>
    </source>
</evidence>
<evidence type="ECO:0008006" key="3">
    <source>
        <dbReference type="Google" id="ProtNLM"/>
    </source>
</evidence>